<dbReference type="GO" id="GO:0060349">
    <property type="term" value="P:bone morphogenesis"/>
    <property type="evidence" value="ECO:0007669"/>
    <property type="project" value="Ensembl"/>
</dbReference>
<evidence type="ECO:0000256" key="5">
    <source>
        <dbReference type="ARBA" id="ARBA00023136"/>
    </source>
</evidence>
<dbReference type="GO" id="GO:0030282">
    <property type="term" value="P:bone mineralization"/>
    <property type="evidence" value="ECO:0007669"/>
    <property type="project" value="Ensembl"/>
</dbReference>
<dbReference type="GeneTree" id="ENSGT00950000182857"/>
<dbReference type="PANTHER" id="PTHR13999:SF10">
    <property type="entry name" value="INTERFERON-INDUCED TRANSMEMBRANE PROTEIN 5"/>
    <property type="match status" value="1"/>
</dbReference>
<feature type="transmembrane region" description="Helical" evidence="6">
    <location>
        <begin position="87"/>
        <end position="113"/>
    </location>
</feature>
<dbReference type="PANTHER" id="PTHR13999">
    <property type="entry name" value="INTERFERON INDUCIBLE TRANSMEMBRANE PROTEIN"/>
    <property type="match status" value="1"/>
</dbReference>
<organism evidence="7 8">
    <name type="scientific">Naja naja</name>
    <name type="common">Indian cobra</name>
    <dbReference type="NCBI Taxonomy" id="35670"/>
    <lineage>
        <taxon>Eukaryota</taxon>
        <taxon>Metazoa</taxon>
        <taxon>Chordata</taxon>
        <taxon>Craniata</taxon>
        <taxon>Vertebrata</taxon>
        <taxon>Euteleostomi</taxon>
        <taxon>Lepidosauria</taxon>
        <taxon>Squamata</taxon>
        <taxon>Bifurcata</taxon>
        <taxon>Unidentata</taxon>
        <taxon>Episquamata</taxon>
        <taxon>Toxicofera</taxon>
        <taxon>Serpentes</taxon>
        <taxon>Colubroidea</taxon>
        <taxon>Elapidae</taxon>
        <taxon>Elapinae</taxon>
        <taxon>Naja</taxon>
    </lineage>
</organism>
<comment type="similarity">
    <text evidence="2">Belongs to the CD225/Dispanin family.</text>
</comment>
<dbReference type="GO" id="GO:1901327">
    <property type="term" value="P:response to tacrolimus"/>
    <property type="evidence" value="ECO:0007669"/>
    <property type="project" value="Ensembl"/>
</dbReference>
<dbReference type="Ensembl" id="ENSNNAT00000003517.1">
    <property type="protein sequence ID" value="ENSNNAP00000003356.1"/>
    <property type="gene ID" value="ENSNNAG00000002300.1"/>
</dbReference>
<name>A0A8C6VAU9_NAJNA</name>
<accession>A0A8C6VAU9</accession>
<evidence type="ECO:0000313" key="8">
    <source>
        <dbReference type="Proteomes" id="UP000694559"/>
    </source>
</evidence>
<evidence type="ECO:0000313" key="7">
    <source>
        <dbReference type="Ensembl" id="ENSNNAP00000003356.1"/>
    </source>
</evidence>
<evidence type="ECO:0000256" key="3">
    <source>
        <dbReference type="ARBA" id="ARBA00022692"/>
    </source>
</evidence>
<keyword evidence="5 6" id="KW-0472">Membrane</keyword>
<proteinExistence type="inferred from homology"/>
<dbReference type="InterPro" id="IPR051517">
    <property type="entry name" value="IFITM_antiviral_protein"/>
</dbReference>
<sequence>GKPLRLESLGFEEGSTGLKPASRRVTGEQHNDYLLWSLFNLLFLSGYCFCCLSFSALVFSVKARDQKVTGDLEAAHRYSSKAKCYNILATMWSVVLPLVFIALVITGLITRYIS</sequence>
<dbReference type="OrthoDB" id="9882660at2759"/>
<gene>
    <name evidence="7" type="primary">IFITM5</name>
</gene>
<keyword evidence="4 6" id="KW-1133">Transmembrane helix</keyword>
<dbReference type="GO" id="GO:0005886">
    <property type="term" value="C:plasma membrane"/>
    <property type="evidence" value="ECO:0007669"/>
    <property type="project" value="Ensembl"/>
</dbReference>
<dbReference type="AlphaFoldDB" id="A0A8C6VAU9"/>
<keyword evidence="8" id="KW-1185">Reference proteome</keyword>
<feature type="transmembrane region" description="Helical" evidence="6">
    <location>
        <begin position="33"/>
        <end position="59"/>
    </location>
</feature>
<evidence type="ECO:0000256" key="4">
    <source>
        <dbReference type="ARBA" id="ARBA00022989"/>
    </source>
</evidence>
<comment type="subcellular location">
    <subcellularLocation>
        <location evidence="1">Membrane</location>
    </subcellularLocation>
</comment>
<dbReference type="GO" id="GO:0005829">
    <property type="term" value="C:cytosol"/>
    <property type="evidence" value="ECO:0007669"/>
    <property type="project" value="Ensembl"/>
</dbReference>
<evidence type="ECO:0000256" key="6">
    <source>
        <dbReference type="SAM" id="Phobius"/>
    </source>
</evidence>
<evidence type="ECO:0000256" key="2">
    <source>
        <dbReference type="ARBA" id="ARBA00006843"/>
    </source>
</evidence>
<protein>
    <submittedName>
        <fullName evidence="7">Interferon induced transmembrane protein 5</fullName>
    </submittedName>
</protein>
<dbReference type="InterPro" id="IPR007593">
    <property type="entry name" value="CD225/Dispanin_fam"/>
</dbReference>
<keyword evidence="3 6" id="KW-0812">Transmembrane</keyword>
<dbReference type="OMA" id="THIHSET"/>
<reference evidence="7" key="1">
    <citation type="submission" date="2025-08" db="UniProtKB">
        <authorList>
            <consortium name="Ensembl"/>
        </authorList>
    </citation>
    <scope>IDENTIFICATION</scope>
</reference>
<evidence type="ECO:0000256" key="1">
    <source>
        <dbReference type="ARBA" id="ARBA00004370"/>
    </source>
</evidence>
<dbReference type="Pfam" id="PF04505">
    <property type="entry name" value="CD225"/>
    <property type="match status" value="1"/>
</dbReference>
<reference evidence="7" key="2">
    <citation type="submission" date="2025-09" db="UniProtKB">
        <authorList>
            <consortium name="Ensembl"/>
        </authorList>
    </citation>
    <scope>IDENTIFICATION</scope>
</reference>
<dbReference type="Proteomes" id="UP000694559">
    <property type="component" value="Unplaced"/>
</dbReference>
<dbReference type="GO" id="GO:1901355">
    <property type="term" value="P:response to rapamycin"/>
    <property type="evidence" value="ECO:0007669"/>
    <property type="project" value="Ensembl"/>
</dbReference>